<feature type="chain" id="PRO_5042163302" evidence="5">
    <location>
        <begin position="28"/>
        <end position="232"/>
    </location>
</feature>
<dbReference type="SUPFAM" id="SSF57501">
    <property type="entry name" value="Cystine-knot cytokines"/>
    <property type="match status" value="1"/>
</dbReference>
<comment type="subcellular location">
    <subcellularLocation>
        <location evidence="1">Secreted</location>
    </subcellularLocation>
</comment>
<comment type="caution">
    <text evidence="6">The sequence shown here is derived from an EMBL/GenBank/DDBJ whole genome shotgun (WGS) entry which is preliminary data.</text>
</comment>
<evidence type="ECO:0000313" key="7">
    <source>
        <dbReference type="Proteomes" id="UP001208570"/>
    </source>
</evidence>
<protein>
    <submittedName>
        <fullName evidence="6">Uncharacterized protein</fullName>
    </submittedName>
</protein>
<dbReference type="Proteomes" id="UP001208570">
    <property type="component" value="Unassembled WGS sequence"/>
</dbReference>
<accession>A0AAD9JWI3</accession>
<organism evidence="6 7">
    <name type="scientific">Paralvinella palmiformis</name>
    <dbReference type="NCBI Taxonomy" id="53620"/>
    <lineage>
        <taxon>Eukaryota</taxon>
        <taxon>Metazoa</taxon>
        <taxon>Spiralia</taxon>
        <taxon>Lophotrochozoa</taxon>
        <taxon>Annelida</taxon>
        <taxon>Polychaeta</taxon>
        <taxon>Sedentaria</taxon>
        <taxon>Canalipalpata</taxon>
        <taxon>Terebellida</taxon>
        <taxon>Terebelliformia</taxon>
        <taxon>Alvinellidae</taxon>
        <taxon>Paralvinella</taxon>
    </lineage>
</organism>
<dbReference type="PROSITE" id="PS51257">
    <property type="entry name" value="PROKAR_LIPOPROTEIN"/>
    <property type="match status" value="1"/>
</dbReference>
<dbReference type="AlphaFoldDB" id="A0AAD9JWI3"/>
<keyword evidence="7" id="KW-1185">Reference proteome</keyword>
<dbReference type="InterPro" id="IPR029034">
    <property type="entry name" value="Cystine-knot_cytokine"/>
</dbReference>
<feature type="signal peptide" evidence="5">
    <location>
        <begin position="1"/>
        <end position="27"/>
    </location>
</feature>
<dbReference type="InterPro" id="IPR010345">
    <property type="entry name" value="IL-17_fam"/>
</dbReference>
<evidence type="ECO:0000313" key="6">
    <source>
        <dbReference type="EMBL" id="KAK2159763.1"/>
    </source>
</evidence>
<evidence type="ECO:0000256" key="1">
    <source>
        <dbReference type="ARBA" id="ARBA00004613"/>
    </source>
</evidence>
<keyword evidence="3" id="KW-0964">Secreted</keyword>
<dbReference type="EMBL" id="JAODUP010000147">
    <property type="protein sequence ID" value="KAK2159763.1"/>
    <property type="molecule type" value="Genomic_DNA"/>
</dbReference>
<dbReference type="Pfam" id="PF06083">
    <property type="entry name" value="IL17"/>
    <property type="match status" value="1"/>
</dbReference>
<keyword evidence="4 5" id="KW-0732">Signal</keyword>
<sequence length="232" mass="26460">MHQLKVTSYTVFGISCLLHVLIKSVTCKSLSDVITQSLRQEDHPGYDFSLSSSPTTSSISGEKIYLDHPRRKRSVCSMPSFFDLKRQWIEYQVSEPLHSSYYMLPQYKQYIKQQLDKSTSPNEFIQYGDHQCPKSITELSSKQHVQDQSLCPWYNVMNYDPDRYPSNLIEARCKCTTCTGVDPGSGAGCQPIYYNLPVLRRSNNCLPNGQYIYNKGWQKITVGCTCSMASSV</sequence>
<dbReference type="GO" id="GO:0005576">
    <property type="term" value="C:extracellular region"/>
    <property type="evidence" value="ECO:0007669"/>
    <property type="project" value="UniProtKB-SubCell"/>
</dbReference>
<dbReference type="Gene3D" id="2.10.90.10">
    <property type="entry name" value="Cystine-knot cytokines"/>
    <property type="match status" value="1"/>
</dbReference>
<reference evidence="6" key="1">
    <citation type="journal article" date="2023" name="Mol. Biol. Evol.">
        <title>Third-Generation Sequencing Reveals the Adaptive Role of the Epigenome in Three Deep-Sea Polychaetes.</title>
        <authorList>
            <person name="Perez M."/>
            <person name="Aroh O."/>
            <person name="Sun Y."/>
            <person name="Lan Y."/>
            <person name="Juniper S.K."/>
            <person name="Young C.R."/>
            <person name="Angers B."/>
            <person name="Qian P.Y."/>
        </authorList>
    </citation>
    <scope>NUCLEOTIDE SEQUENCE</scope>
    <source>
        <strain evidence="6">P08H-3</strain>
    </source>
</reference>
<comment type="similarity">
    <text evidence="2">Belongs to the IL-17 family.</text>
</comment>
<evidence type="ECO:0000256" key="3">
    <source>
        <dbReference type="ARBA" id="ARBA00022525"/>
    </source>
</evidence>
<evidence type="ECO:0000256" key="2">
    <source>
        <dbReference type="ARBA" id="ARBA00007236"/>
    </source>
</evidence>
<evidence type="ECO:0000256" key="5">
    <source>
        <dbReference type="SAM" id="SignalP"/>
    </source>
</evidence>
<proteinExistence type="inferred from homology"/>
<evidence type="ECO:0000256" key="4">
    <source>
        <dbReference type="ARBA" id="ARBA00022729"/>
    </source>
</evidence>
<gene>
    <name evidence="6" type="ORF">LSH36_147g09039</name>
</gene>
<dbReference type="GO" id="GO:0005125">
    <property type="term" value="F:cytokine activity"/>
    <property type="evidence" value="ECO:0007669"/>
    <property type="project" value="InterPro"/>
</dbReference>
<name>A0AAD9JWI3_9ANNE</name>